<organism evidence="6 7">
    <name type="scientific">Modestobacter caceresii</name>
    <dbReference type="NCBI Taxonomy" id="1522368"/>
    <lineage>
        <taxon>Bacteria</taxon>
        <taxon>Bacillati</taxon>
        <taxon>Actinomycetota</taxon>
        <taxon>Actinomycetes</taxon>
        <taxon>Geodermatophilales</taxon>
        <taxon>Geodermatophilaceae</taxon>
        <taxon>Modestobacter</taxon>
    </lineage>
</organism>
<dbReference type="GO" id="GO:0046872">
    <property type="term" value="F:metal ion binding"/>
    <property type="evidence" value="ECO:0007669"/>
    <property type="project" value="UniProtKB-KW"/>
</dbReference>
<proteinExistence type="predicted"/>
<dbReference type="GO" id="GO:0016020">
    <property type="term" value="C:membrane"/>
    <property type="evidence" value="ECO:0007669"/>
    <property type="project" value="GOC"/>
</dbReference>
<dbReference type="CDD" id="cd07385">
    <property type="entry name" value="MPP_YkuE_C"/>
    <property type="match status" value="1"/>
</dbReference>
<dbReference type="AlphaFoldDB" id="A0A098YDZ9"/>
<gene>
    <name evidence="6" type="ORF">IN07_00590</name>
</gene>
<dbReference type="Pfam" id="PF00149">
    <property type="entry name" value="Metallophos"/>
    <property type="match status" value="1"/>
</dbReference>
<keyword evidence="4" id="KW-0472">Membrane</keyword>
<dbReference type="SUPFAM" id="SSF56300">
    <property type="entry name" value="Metallo-dependent phosphatases"/>
    <property type="match status" value="1"/>
</dbReference>
<feature type="transmembrane region" description="Helical" evidence="4">
    <location>
        <begin position="26"/>
        <end position="47"/>
    </location>
</feature>
<keyword evidence="4" id="KW-1133">Transmembrane helix</keyword>
<evidence type="ECO:0000256" key="2">
    <source>
        <dbReference type="ARBA" id="ARBA00022801"/>
    </source>
</evidence>
<dbReference type="InterPro" id="IPR004843">
    <property type="entry name" value="Calcineurin-like_PHP"/>
</dbReference>
<sequence>MVLLHGYLWWRLVRSTTRPGRVRRRLTVLLVVLAVLPVLVVLLRGRLSVGDGVLDWVGYTWLGLAFYLFLATLATEPIRVVARLVQRRRRSEPFDEAAPPEPGTASGGGAVRADRPVQDPSRRLFLARSLVVGAGAVAVGTAGTGVVLANSAPVVRRVPIRIPRLDPAMAGLRIVTFSDGHLSSTYGGRRFERLVETVNAQRPDVVAIVGDLVDGEVSELREDVAPLADLVSDQGVYFVTGNHEYFVDTGQWLRHLSTLGVDVLRNERVSIGRGGATVDLAGIDDRTAAASGLPGHGADLDAALDGRDDAVPVVLLAHQPVQVEQARAAGVDLQLSGHTHGGQLWPFDYAVLLDQPVVEGWSQQGDTQLYVSSGAGYWGPPMRVGARPEVT</sequence>
<feature type="transmembrane region" description="Helical" evidence="4">
    <location>
        <begin position="125"/>
        <end position="149"/>
    </location>
</feature>
<dbReference type="PANTHER" id="PTHR31302">
    <property type="entry name" value="TRANSMEMBRANE PROTEIN WITH METALLOPHOSPHOESTERASE DOMAIN-RELATED"/>
    <property type="match status" value="1"/>
</dbReference>
<protein>
    <submittedName>
        <fullName evidence="6">Metallophosphoesterase</fullName>
    </submittedName>
</protein>
<evidence type="ECO:0000256" key="3">
    <source>
        <dbReference type="SAM" id="MobiDB-lite"/>
    </source>
</evidence>
<evidence type="ECO:0000313" key="7">
    <source>
        <dbReference type="Proteomes" id="UP000029713"/>
    </source>
</evidence>
<keyword evidence="1" id="KW-0479">Metal-binding</keyword>
<accession>A0A098YDZ9</accession>
<reference evidence="6 7" key="1">
    <citation type="submission" date="2014-07" db="EMBL/GenBank/DDBJ databases">
        <title>Biosystematic studies on Modestobacter strains isolated from extreme hyper-arid desert soil and from historic building.</title>
        <authorList>
            <person name="Bukarasam K."/>
            <person name="Bull A."/>
            <person name="Girard G."/>
            <person name="van Wezel G."/>
            <person name="Goodfellow M."/>
        </authorList>
    </citation>
    <scope>NUCLEOTIDE SEQUENCE [LARGE SCALE GENOMIC DNA]</scope>
    <source>
        <strain evidence="6 7">KNN45-2b</strain>
    </source>
</reference>
<evidence type="ECO:0000256" key="1">
    <source>
        <dbReference type="ARBA" id="ARBA00022723"/>
    </source>
</evidence>
<evidence type="ECO:0000256" key="4">
    <source>
        <dbReference type="SAM" id="Phobius"/>
    </source>
</evidence>
<feature type="region of interest" description="Disordered" evidence="3">
    <location>
        <begin position="92"/>
        <end position="114"/>
    </location>
</feature>
<dbReference type="Proteomes" id="UP000029713">
    <property type="component" value="Unassembled WGS sequence"/>
</dbReference>
<name>A0A098YDZ9_9ACTN</name>
<keyword evidence="2" id="KW-0378">Hydrolase</keyword>
<dbReference type="Gene3D" id="3.60.21.10">
    <property type="match status" value="1"/>
</dbReference>
<keyword evidence="7" id="KW-1185">Reference proteome</keyword>
<feature type="transmembrane region" description="Helical" evidence="4">
    <location>
        <begin position="59"/>
        <end position="82"/>
    </location>
</feature>
<dbReference type="PANTHER" id="PTHR31302:SF31">
    <property type="entry name" value="PHOSPHODIESTERASE YAEI"/>
    <property type="match status" value="1"/>
</dbReference>
<dbReference type="STRING" id="1522368.IN07_00590"/>
<evidence type="ECO:0000313" key="6">
    <source>
        <dbReference type="EMBL" id="KGH48662.1"/>
    </source>
</evidence>
<evidence type="ECO:0000259" key="5">
    <source>
        <dbReference type="Pfam" id="PF00149"/>
    </source>
</evidence>
<keyword evidence="4" id="KW-0812">Transmembrane</keyword>
<dbReference type="InterPro" id="IPR051158">
    <property type="entry name" value="Metallophosphoesterase_sf"/>
</dbReference>
<dbReference type="InterPro" id="IPR029052">
    <property type="entry name" value="Metallo-depent_PP-like"/>
</dbReference>
<feature type="domain" description="Calcineurin-like phosphoesterase" evidence="5">
    <location>
        <begin position="172"/>
        <end position="341"/>
    </location>
</feature>
<dbReference type="EMBL" id="JPMX01000002">
    <property type="protein sequence ID" value="KGH48662.1"/>
    <property type="molecule type" value="Genomic_DNA"/>
</dbReference>
<dbReference type="GO" id="GO:0008758">
    <property type="term" value="F:UDP-2,3-diacylglucosamine hydrolase activity"/>
    <property type="evidence" value="ECO:0007669"/>
    <property type="project" value="TreeGrafter"/>
</dbReference>
<dbReference type="OrthoDB" id="9780884at2"/>
<dbReference type="GO" id="GO:0009245">
    <property type="term" value="P:lipid A biosynthetic process"/>
    <property type="evidence" value="ECO:0007669"/>
    <property type="project" value="TreeGrafter"/>
</dbReference>
<comment type="caution">
    <text evidence="6">The sequence shown here is derived from an EMBL/GenBank/DDBJ whole genome shotgun (WGS) entry which is preliminary data.</text>
</comment>